<evidence type="ECO:0000259" key="2">
    <source>
        <dbReference type="Pfam" id="PF10077"/>
    </source>
</evidence>
<sequence>MNKLLPIIFFLLSSTLSLAGETNYGDMPTGIDQSVRRILDKHEEKSRSELPYFNGELENREGRTFYVVTRLHQGEFYEQVYVKVSNIKDGAYKGTIASEPMGRVDFNSGDVIEVVNNKVVDWLIVNPDGTEEGNLQGKTLDLFQVGHAAFISRMTPKNGKFSHFEVVSVLNPYTKQEIIDVVPVEIKQKVANYLSKTLGGSASEDGKEKYTYTFLRFPSWDIVE</sequence>
<protein>
    <submittedName>
        <fullName evidence="4">DUF2314 domain-containing protein</fullName>
    </submittedName>
</protein>
<dbReference type="Proteomes" id="UP000464675">
    <property type="component" value="Chromosome"/>
</dbReference>
<name>A0A6P1TD81_9GAMM</name>
<gene>
    <name evidence="4" type="ORF">GTQ55_12045</name>
    <name evidence="3" type="ORF">HNQ53_002183</name>
</gene>
<dbReference type="EMBL" id="CP047491">
    <property type="protein sequence ID" value="QHQ39645.1"/>
    <property type="molecule type" value="Genomic_DNA"/>
</dbReference>
<dbReference type="InterPro" id="IPR018756">
    <property type="entry name" value="DUF2314"/>
</dbReference>
<dbReference type="Proteomes" id="UP000563601">
    <property type="component" value="Unassembled WGS sequence"/>
</dbReference>
<dbReference type="Pfam" id="PF10077">
    <property type="entry name" value="DUF2314"/>
    <property type="match status" value="1"/>
</dbReference>
<accession>A0A6P1TD81</accession>
<keyword evidence="1" id="KW-0732">Signal</keyword>
<evidence type="ECO:0000256" key="1">
    <source>
        <dbReference type="SAM" id="SignalP"/>
    </source>
</evidence>
<organism evidence="3 6">
    <name type="scientific">Microbulbifer hydrolyticus</name>
    <dbReference type="NCBI Taxonomy" id="48074"/>
    <lineage>
        <taxon>Bacteria</taxon>
        <taxon>Pseudomonadati</taxon>
        <taxon>Pseudomonadota</taxon>
        <taxon>Gammaproteobacteria</taxon>
        <taxon>Cellvibrionales</taxon>
        <taxon>Microbulbiferaceae</taxon>
        <taxon>Microbulbifer</taxon>
    </lineage>
</organism>
<feature type="chain" id="PRO_5044645658" evidence="1">
    <location>
        <begin position="20"/>
        <end position="224"/>
    </location>
</feature>
<evidence type="ECO:0000313" key="3">
    <source>
        <dbReference type="EMBL" id="MBB5211958.1"/>
    </source>
</evidence>
<feature type="domain" description="DUF2314" evidence="2">
    <location>
        <begin position="73"/>
        <end position="130"/>
    </location>
</feature>
<dbReference type="RefSeq" id="WP_161858962.1">
    <property type="nucleotide sequence ID" value="NZ_CP047491.1"/>
</dbReference>
<feature type="signal peptide" evidence="1">
    <location>
        <begin position="1"/>
        <end position="19"/>
    </location>
</feature>
<dbReference type="OrthoDB" id="881662at2"/>
<evidence type="ECO:0000313" key="6">
    <source>
        <dbReference type="Proteomes" id="UP000563601"/>
    </source>
</evidence>
<reference evidence="3 6" key="2">
    <citation type="submission" date="2020-08" db="EMBL/GenBank/DDBJ databases">
        <title>Genomic Encyclopedia of Type Strains, Phase IV (KMG-IV): sequencing the most valuable type-strain genomes for metagenomic binning, comparative biology and taxonomic classification.</title>
        <authorList>
            <person name="Goeker M."/>
        </authorList>
    </citation>
    <scope>NUCLEOTIDE SEQUENCE [LARGE SCALE GENOMIC DNA]</scope>
    <source>
        <strain evidence="3 6">DSM 11525</strain>
    </source>
</reference>
<evidence type="ECO:0000313" key="5">
    <source>
        <dbReference type="Proteomes" id="UP000464675"/>
    </source>
</evidence>
<keyword evidence="5" id="KW-1185">Reference proteome</keyword>
<dbReference type="EMBL" id="JACHHR010000003">
    <property type="protein sequence ID" value="MBB5211958.1"/>
    <property type="molecule type" value="Genomic_DNA"/>
</dbReference>
<evidence type="ECO:0000313" key="4">
    <source>
        <dbReference type="EMBL" id="QHQ39645.1"/>
    </source>
</evidence>
<proteinExistence type="predicted"/>
<dbReference type="AlphaFoldDB" id="A0A6P1TD81"/>
<reference evidence="4 5" key="1">
    <citation type="submission" date="2020-01" db="EMBL/GenBank/DDBJ databases">
        <title>The possibility of degradation of plastic by Microbulbifer hydrolyticus IRE-31.</title>
        <authorList>
            <person name="Liu L."/>
        </authorList>
    </citation>
    <scope>NUCLEOTIDE SEQUENCE [LARGE SCALE GENOMIC DNA]</scope>
    <source>
        <strain evidence="4 5">IRE-31</strain>
    </source>
</reference>